<feature type="non-terminal residue" evidence="2">
    <location>
        <position position="108"/>
    </location>
</feature>
<dbReference type="SUPFAM" id="SSF50129">
    <property type="entry name" value="GroES-like"/>
    <property type="match status" value="1"/>
</dbReference>
<dbReference type="RefSeq" id="WP_273741213.1">
    <property type="nucleotide sequence ID" value="NZ_JAQIVI010000553.1"/>
</dbReference>
<evidence type="ECO:0000313" key="2">
    <source>
        <dbReference type="EMBL" id="MFC6768434.1"/>
    </source>
</evidence>
<sequence>MKAYEVQEATSEYDGIVEVERERPTPDDDEALVRLRAASLNYRDLAIANDELAYPGATLPVVPLSDGAGEVVAVGDDVGRLSEGDRVATPFAPDWIEGEGSRAKMART</sequence>
<dbReference type="PANTHER" id="PTHR45033:SF2">
    <property type="entry name" value="ZINC-TYPE ALCOHOL DEHYDROGENASE-LIKE PROTEIN C1773.06C"/>
    <property type="match status" value="1"/>
</dbReference>
<dbReference type="InterPro" id="IPR013154">
    <property type="entry name" value="ADH-like_N"/>
</dbReference>
<evidence type="ECO:0000313" key="3">
    <source>
        <dbReference type="Proteomes" id="UP001596383"/>
    </source>
</evidence>
<feature type="domain" description="Alcohol dehydrogenase-like N-terminal" evidence="1">
    <location>
        <begin position="28"/>
        <end position="91"/>
    </location>
</feature>
<proteinExistence type="predicted"/>
<dbReference type="Proteomes" id="UP001596383">
    <property type="component" value="Unassembled WGS sequence"/>
</dbReference>
<dbReference type="GO" id="GO:0016616">
    <property type="term" value="F:oxidoreductase activity, acting on the CH-OH group of donors, NAD or NADP as acceptor"/>
    <property type="evidence" value="ECO:0007669"/>
    <property type="project" value="UniProtKB-ARBA"/>
</dbReference>
<accession>A0ABD5SV66</accession>
<keyword evidence="3" id="KW-1185">Reference proteome</keyword>
<gene>
    <name evidence="2" type="ORF">ACFQE6_26540</name>
</gene>
<reference evidence="2 3" key="1">
    <citation type="journal article" date="2019" name="Int. J. Syst. Evol. Microbiol.">
        <title>The Global Catalogue of Microorganisms (GCM) 10K type strain sequencing project: providing services to taxonomists for standard genome sequencing and annotation.</title>
        <authorList>
            <consortium name="The Broad Institute Genomics Platform"/>
            <consortium name="The Broad Institute Genome Sequencing Center for Infectious Disease"/>
            <person name="Wu L."/>
            <person name="Ma J."/>
        </authorList>
    </citation>
    <scope>NUCLEOTIDE SEQUENCE [LARGE SCALE GENOMIC DNA]</scope>
    <source>
        <strain evidence="2 3">LMG 29247</strain>
    </source>
</reference>
<dbReference type="AlphaFoldDB" id="A0ABD5SV66"/>
<dbReference type="GO" id="GO:0044281">
    <property type="term" value="P:small molecule metabolic process"/>
    <property type="evidence" value="ECO:0007669"/>
    <property type="project" value="UniProtKB-ARBA"/>
</dbReference>
<organism evidence="2 3">
    <name type="scientific">Natrinema soli</name>
    <dbReference type="NCBI Taxonomy" id="1930624"/>
    <lineage>
        <taxon>Archaea</taxon>
        <taxon>Methanobacteriati</taxon>
        <taxon>Methanobacteriota</taxon>
        <taxon>Stenosarchaea group</taxon>
        <taxon>Halobacteria</taxon>
        <taxon>Halobacteriales</taxon>
        <taxon>Natrialbaceae</taxon>
        <taxon>Natrinema</taxon>
    </lineage>
</organism>
<comment type="caution">
    <text evidence="2">The sequence shown here is derived from an EMBL/GenBank/DDBJ whole genome shotgun (WGS) entry which is preliminary data.</text>
</comment>
<dbReference type="Gene3D" id="3.90.180.10">
    <property type="entry name" value="Medium-chain alcohol dehydrogenases, catalytic domain"/>
    <property type="match status" value="1"/>
</dbReference>
<dbReference type="GO" id="GO:0043168">
    <property type="term" value="F:anion binding"/>
    <property type="evidence" value="ECO:0007669"/>
    <property type="project" value="UniProtKB-ARBA"/>
</dbReference>
<dbReference type="InterPro" id="IPR052711">
    <property type="entry name" value="Zinc_ADH-like"/>
</dbReference>
<dbReference type="PANTHER" id="PTHR45033">
    <property type="match status" value="1"/>
</dbReference>
<name>A0ABD5SV66_9EURY</name>
<evidence type="ECO:0000259" key="1">
    <source>
        <dbReference type="Pfam" id="PF08240"/>
    </source>
</evidence>
<dbReference type="Pfam" id="PF08240">
    <property type="entry name" value="ADH_N"/>
    <property type="match status" value="1"/>
</dbReference>
<protein>
    <submittedName>
        <fullName evidence="2">Alcohol dehydrogenase catalytic domain-containing protein</fullName>
    </submittedName>
</protein>
<dbReference type="GO" id="GO:0030554">
    <property type="term" value="F:adenyl nucleotide binding"/>
    <property type="evidence" value="ECO:0007669"/>
    <property type="project" value="UniProtKB-ARBA"/>
</dbReference>
<dbReference type="EMBL" id="JBHSWV010000553">
    <property type="protein sequence ID" value="MFC6768434.1"/>
    <property type="molecule type" value="Genomic_DNA"/>
</dbReference>
<dbReference type="InterPro" id="IPR011032">
    <property type="entry name" value="GroES-like_sf"/>
</dbReference>